<proteinExistence type="predicted"/>
<evidence type="ECO:0000313" key="6">
    <source>
        <dbReference type="EMBL" id="KOH43202.1"/>
    </source>
</evidence>
<protein>
    <recommendedName>
        <fullName evidence="5">Major facilitator superfamily (MFS) profile domain-containing protein</fullName>
    </recommendedName>
</protein>
<gene>
    <name evidence="6" type="ORF">NC99_39820</name>
</gene>
<name>A0A0L8V4U4_9BACT</name>
<feature type="transmembrane region" description="Helical" evidence="4">
    <location>
        <begin position="215"/>
        <end position="238"/>
    </location>
</feature>
<dbReference type="SUPFAM" id="SSF103473">
    <property type="entry name" value="MFS general substrate transporter"/>
    <property type="match status" value="1"/>
</dbReference>
<keyword evidence="2 4" id="KW-1133">Transmembrane helix</keyword>
<evidence type="ECO:0000313" key="7">
    <source>
        <dbReference type="Proteomes" id="UP000036958"/>
    </source>
</evidence>
<feature type="transmembrane region" description="Helical" evidence="4">
    <location>
        <begin position="52"/>
        <end position="70"/>
    </location>
</feature>
<keyword evidence="1 4" id="KW-0812">Transmembrane</keyword>
<feature type="domain" description="Major facilitator superfamily (MFS) profile" evidence="5">
    <location>
        <begin position="14"/>
        <end position="396"/>
    </location>
</feature>
<evidence type="ECO:0000256" key="1">
    <source>
        <dbReference type="ARBA" id="ARBA00022692"/>
    </source>
</evidence>
<dbReference type="InterPro" id="IPR036259">
    <property type="entry name" value="MFS_trans_sf"/>
</dbReference>
<dbReference type="PROSITE" id="PS50850">
    <property type="entry name" value="MFS"/>
    <property type="match status" value="1"/>
</dbReference>
<accession>A0A0L8V4U4</accession>
<feature type="transmembrane region" description="Helical" evidence="4">
    <location>
        <begin position="14"/>
        <end position="40"/>
    </location>
</feature>
<dbReference type="OrthoDB" id="9797740at2"/>
<dbReference type="PANTHER" id="PTHR23523">
    <property type="match status" value="1"/>
</dbReference>
<dbReference type="Gene3D" id="1.20.1250.20">
    <property type="entry name" value="MFS general substrate transporter like domains"/>
    <property type="match status" value="1"/>
</dbReference>
<dbReference type="PANTHER" id="PTHR23523:SF2">
    <property type="entry name" value="2-NITROIMIDAZOLE TRANSPORTER"/>
    <property type="match status" value="1"/>
</dbReference>
<evidence type="ECO:0000256" key="3">
    <source>
        <dbReference type="ARBA" id="ARBA00023136"/>
    </source>
</evidence>
<dbReference type="InterPro" id="IPR052524">
    <property type="entry name" value="MFS_Cyanate_Porter"/>
</dbReference>
<dbReference type="CDD" id="cd17339">
    <property type="entry name" value="MFS_NIMT_CynX_like"/>
    <property type="match status" value="1"/>
</dbReference>
<keyword evidence="3 4" id="KW-0472">Membrane</keyword>
<dbReference type="EMBL" id="LGIA01000196">
    <property type="protein sequence ID" value="KOH43202.1"/>
    <property type="molecule type" value="Genomic_DNA"/>
</dbReference>
<dbReference type="InterPro" id="IPR011701">
    <property type="entry name" value="MFS"/>
</dbReference>
<feature type="transmembrane region" description="Helical" evidence="4">
    <location>
        <begin position="369"/>
        <end position="388"/>
    </location>
</feature>
<dbReference type="STRING" id="1409788.NC99_39820"/>
<evidence type="ECO:0000256" key="2">
    <source>
        <dbReference type="ARBA" id="ARBA00022989"/>
    </source>
</evidence>
<feature type="transmembrane region" description="Helical" evidence="4">
    <location>
        <begin position="104"/>
        <end position="123"/>
    </location>
</feature>
<dbReference type="Proteomes" id="UP000036958">
    <property type="component" value="Unassembled WGS sequence"/>
</dbReference>
<feature type="transmembrane region" description="Helical" evidence="4">
    <location>
        <begin position="135"/>
        <end position="160"/>
    </location>
</feature>
<comment type="caution">
    <text evidence="6">The sequence shown here is derived from an EMBL/GenBank/DDBJ whole genome shotgun (WGS) entry which is preliminary data.</text>
</comment>
<feature type="transmembrane region" description="Helical" evidence="4">
    <location>
        <begin position="82"/>
        <end position="98"/>
    </location>
</feature>
<evidence type="ECO:0000256" key="4">
    <source>
        <dbReference type="SAM" id="Phobius"/>
    </source>
</evidence>
<feature type="transmembrane region" description="Helical" evidence="4">
    <location>
        <begin position="172"/>
        <end position="190"/>
    </location>
</feature>
<sequence length="398" mass="42921">METQNDSTWFKKRWLLILGIIFLAFNLRPAITAVGPLIAIIQKNLGINNLEAGLLTTIPLIAFAVLSPLVAKWSRRWGNEKTLFLALLILTAGIFIRYSHQLILLYAGTLIIGSGIAVMNVLLPSVIKSDFPKRISLMTSIYTTAMCAMAGLASGVSVPLAEGAGLGWEKALAAWGFLALVGIVLWIPQLKANPSRANSQAAAYPHPSIWKSRTAWYISIFFGFQSFVFYCLIAWLPAVLLSKGMNENTAGWMLLFVQIIGLPSTFFAPIIASKLKKMGTAIVAIGLINLLGFGGLILFQHAGFLVASTALIGLSTGGSISIAYMIISSKAKDHQQAAELSGMAQAAGYVLAAFGPVLLGFTFDQTHRWLEPLLLILLANAFMVLAGTRAMHTKAKIN</sequence>
<dbReference type="AlphaFoldDB" id="A0A0L8V4U4"/>
<organism evidence="6 7">
    <name type="scientific">Sunxiuqinia dokdonensis</name>
    <dbReference type="NCBI Taxonomy" id="1409788"/>
    <lineage>
        <taxon>Bacteria</taxon>
        <taxon>Pseudomonadati</taxon>
        <taxon>Bacteroidota</taxon>
        <taxon>Bacteroidia</taxon>
        <taxon>Marinilabiliales</taxon>
        <taxon>Prolixibacteraceae</taxon>
        <taxon>Sunxiuqinia</taxon>
    </lineage>
</organism>
<dbReference type="PATRIC" id="fig|1409788.3.peg.4068"/>
<feature type="transmembrane region" description="Helical" evidence="4">
    <location>
        <begin position="305"/>
        <end position="326"/>
    </location>
</feature>
<dbReference type="RefSeq" id="WP_053187269.1">
    <property type="nucleotide sequence ID" value="NZ_LGIA01000196.1"/>
</dbReference>
<evidence type="ECO:0000259" key="5">
    <source>
        <dbReference type="PROSITE" id="PS50850"/>
    </source>
</evidence>
<dbReference type="GO" id="GO:0022857">
    <property type="term" value="F:transmembrane transporter activity"/>
    <property type="evidence" value="ECO:0007669"/>
    <property type="project" value="InterPro"/>
</dbReference>
<dbReference type="InterPro" id="IPR020846">
    <property type="entry name" value="MFS_dom"/>
</dbReference>
<feature type="transmembrane region" description="Helical" evidence="4">
    <location>
        <begin position="279"/>
        <end position="299"/>
    </location>
</feature>
<dbReference type="Pfam" id="PF07690">
    <property type="entry name" value="MFS_1"/>
    <property type="match status" value="1"/>
</dbReference>
<reference evidence="7" key="1">
    <citation type="submission" date="2015-07" db="EMBL/GenBank/DDBJ databases">
        <title>Genome sequencing of Sunxiuqinia dokdonensis strain SK.</title>
        <authorList>
            <person name="Ahn S."/>
            <person name="Kim B.-C."/>
        </authorList>
    </citation>
    <scope>NUCLEOTIDE SEQUENCE [LARGE SCALE GENOMIC DNA]</scope>
    <source>
        <strain evidence="7">SK</strain>
    </source>
</reference>
<feature type="transmembrane region" description="Helical" evidence="4">
    <location>
        <begin position="250"/>
        <end position="272"/>
    </location>
</feature>
<feature type="transmembrane region" description="Helical" evidence="4">
    <location>
        <begin position="346"/>
        <end position="363"/>
    </location>
</feature>
<keyword evidence="7" id="KW-1185">Reference proteome</keyword>